<accession>A0A5M9J508</accession>
<reference evidence="2 3" key="1">
    <citation type="submission" date="2019-06" db="EMBL/GenBank/DDBJ databases">
        <title>Genome Sequence of the Brown Rot Fungal Pathogen Monilinia fructicola.</title>
        <authorList>
            <person name="De Miccolis Angelini R.M."/>
            <person name="Landi L."/>
            <person name="Abate D."/>
            <person name="Pollastro S."/>
            <person name="Romanazzi G."/>
            <person name="Faretra F."/>
        </authorList>
    </citation>
    <scope>NUCLEOTIDE SEQUENCE [LARGE SCALE GENOMIC DNA]</scope>
    <source>
        <strain evidence="2 3">Mfrc123</strain>
    </source>
</reference>
<feature type="region of interest" description="Disordered" evidence="1">
    <location>
        <begin position="200"/>
        <end position="225"/>
    </location>
</feature>
<dbReference type="EMBL" id="VICG01000016">
    <property type="protein sequence ID" value="KAA8563657.1"/>
    <property type="molecule type" value="Genomic_DNA"/>
</dbReference>
<comment type="caution">
    <text evidence="2">The sequence shown here is derived from an EMBL/GenBank/DDBJ whole genome shotgun (WGS) entry which is preliminary data.</text>
</comment>
<feature type="region of interest" description="Disordered" evidence="1">
    <location>
        <begin position="45"/>
        <end position="70"/>
    </location>
</feature>
<proteinExistence type="predicted"/>
<evidence type="ECO:0000313" key="2">
    <source>
        <dbReference type="EMBL" id="KAA8563657.1"/>
    </source>
</evidence>
<keyword evidence="3" id="KW-1185">Reference proteome</keyword>
<organism evidence="2 3">
    <name type="scientific">Monilinia fructicola</name>
    <name type="common">Brown rot fungus</name>
    <name type="synonym">Ciboria fructicola</name>
    <dbReference type="NCBI Taxonomy" id="38448"/>
    <lineage>
        <taxon>Eukaryota</taxon>
        <taxon>Fungi</taxon>
        <taxon>Dikarya</taxon>
        <taxon>Ascomycota</taxon>
        <taxon>Pezizomycotina</taxon>
        <taxon>Leotiomycetes</taxon>
        <taxon>Helotiales</taxon>
        <taxon>Sclerotiniaceae</taxon>
        <taxon>Monilinia</taxon>
    </lineage>
</organism>
<dbReference type="Proteomes" id="UP000322873">
    <property type="component" value="Unassembled WGS sequence"/>
</dbReference>
<gene>
    <name evidence="2" type="ORF">EYC84_011679</name>
</gene>
<dbReference type="AlphaFoldDB" id="A0A5M9J508"/>
<sequence length="254" mass="27604">MESDIRRDNRIQRQLLLENRIKQSQNFGDADVESLPEAHSAEMMGGSKNFQQSHGQPQYQPSNSRGVANGGSFPVFHPAQGMGAVSANIHHPKPRRMIPGDFHGTKIYTHMSLNSSAQSFMNGGLVGATNNLHSNPNNGGFPDIHDQPYQPWMVDSFNGSANTLSYQTFNSSGMEYDNGGYQQPMNNGPIGNTNGFLPYQSQPAPRGTSSGFGQKQPNGNCGGNFGGADMNRTMADLMGWMDKVSPEGEWSGMN</sequence>
<feature type="compositionally biased region" description="Polar residues" evidence="1">
    <location>
        <begin position="200"/>
        <end position="219"/>
    </location>
</feature>
<feature type="compositionally biased region" description="Polar residues" evidence="1">
    <location>
        <begin position="48"/>
        <end position="66"/>
    </location>
</feature>
<evidence type="ECO:0000256" key="1">
    <source>
        <dbReference type="SAM" id="MobiDB-lite"/>
    </source>
</evidence>
<evidence type="ECO:0000313" key="3">
    <source>
        <dbReference type="Proteomes" id="UP000322873"/>
    </source>
</evidence>
<name>A0A5M9J508_MONFR</name>
<protein>
    <submittedName>
        <fullName evidence="2">Uncharacterized protein</fullName>
    </submittedName>
</protein>